<dbReference type="InterPro" id="IPR051229">
    <property type="entry name" value="ALYREF_mRNA_export"/>
</dbReference>
<feature type="compositionally biased region" description="Basic and acidic residues" evidence="3">
    <location>
        <begin position="7"/>
        <end position="26"/>
    </location>
</feature>
<dbReference type="InterPro" id="IPR035979">
    <property type="entry name" value="RBD_domain_sf"/>
</dbReference>
<protein>
    <recommendedName>
        <fullName evidence="4">RRM domain-containing protein</fullName>
    </recommendedName>
</protein>
<keyword evidence="1 2" id="KW-0694">RNA-binding</keyword>
<dbReference type="Pfam" id="PF00076">
    <property type="entry name" value="RRM_1"/>
    <property type="match status" value="1"/>
</dbReference>
<dbReference type="SUPFAM" id="SSF54928">
    <property type="entry name" value="RNA-binding domain, RBD"/>
    <property type="match status" value="1"/>
</dbReference>
<feature type="compositionally biased region" description="Low complexity" evidence="3">
    <location>
        <begin position="188"/>
        <end position="202"/>
    </location>
</feature>
<organism evidence="5 6">
    <name type="scientific">Maudiozyma exigua</name>
    <name type="common">Yeast</name>
    <name type="synonym">Kazachstania exigua</name>
    <dbReference type="NCBI Taxonomy" id="34358"/>
    <lineage>
        <taxon>Eukaryota</taxon>
        <taxon>Fungi</taxon>
        <taxon>Dikarya</taxon>
        <taxon>Ascomycota</taxon>
        <taxon>Saccharomycotina</taxon>
        <taxon>Saccharomycetes</taxon>
        <taxon>Saccharomycetales</taxon>
        <taxon>Saccharomycetaceae</taxon>
        <taxon>Maudiozyma</taxon>
    </lineage>
</organism>
<proteinExistence type="predicted"/>
<evidence type="ECO:0000256" key="3">
    <source>
        <dbReference type="SAM" id="MobiDB-lite"/>
    </source>
</evidence>
<dbReference type="OrthoDB" id="346839at2759"/>
<keyword evidence="6" id="KW-1185">Reference proteome</keyword>
<dbReference type="AlphaFoldDB" id="A0A9P6W9L0"/>
<feature type="domain" description="RRM" evidence="4">
    <location>
        <begin position="68"/>
        <end position="148"/>
    </location>
</feature>
<evidence type="ECO:0000313" key="6">
    <source>
        <dbReference type="Proteomes" id="UP000750334"/>
    </source>
</evidence>
<accession>A0A9P6W9L0</accession>
<reference evidence="5 6" key="1">
    <citation type="submission" date="2020-11" db="EMBL/GenBank/DDBJ databases">
        <title>Kefir isolates.</title>
        <authorList>
            <person name="Marcisauskas S."/>
            <person name="Kim Y."/>
            <person name="Blasche S."/>
        </authorList>
    </citation>
    <scope>NUCLEOTIDE SEQUENCE [LARGE SCALE GENOMIC DNA]</scope>
    <source>
        <strain evidence="5 6">OG2</strain>
    </source>
</reference>
<evidence type="ECO:0000256" key="1">
    <source>
        <dbReference type="ARBA" id="ARBA00022884"/>
    </source>
</evidence>
<dbReference type="PANTHER" id="PTHR19965">
    <property type="entry name" value="RNA AND EXPORT FACTOR BINDING PROTEIN"/>
    <property type="match status" value="1"/>
</dbReference>
<comment type="caution">
    <text evidence="5">The sequence shown here is derived from an EMBL/GenBank/DDBJ whole genome shotgun (WGS) entry which is preliminary data.</text>
</comment>
<dbReference type="PROSITE" id="PS50102">
    <property type="entry name" value="RRM"/>
    <property type="match status" value="1"/>
</dbReference>
<feature type="compositionally biased region" description="Basic and acidic residues" evidence="3">
    <location>
        <begin position="168"/>
        <end position="186"/>
    </location>
</feature>
<feature type="region of interest" description="Disordered" evidence="3">
    <location>
        <begin position="162"/>
        <end position="236"/>
    </location>
</feature>
<dbReference type="InterPro" id="IPR012677">
    <property type="entry name" value="Nucleotide-bd_a/b_plait_sf"/>
</dbReference>
<evidence type="ECO:0000259" key="4">
    <source>
        <dbReference type="PROSITE" id="PS50102"/>
    </source>
</evidence>
<dbReference type="GO" id="GO:0005634">
    <property type="term" value="C:nucleus"/>
    <property type="evidence" value="ECO:0007669"/>
    <property type="project" value="TreeGrafter"/>
</dbReference>
<dbReference type="SMART" id="SM00360">
    <property type="entry name" value="RRM"/>
    <property type="match status" value="1"/>
</dbReference>
<feature type="region of interest" description="Disordered" evidence="3">
    <location>
        <begin position="1"/>
        <end position="57"/>
    </location>
</feature>
<dbReference type="Gene3D" id="3.30.70.330">
    <property type="match status" value="1"/>
</dbReference>
<dbReference type="EMBL" id="PUHR01000103">
    <property type="protein sequence ID" value="KAG0666569.1"/>
    <property type="molecule type" value="Genomic_DNA"/>
</dbReference>
<dbReference type="PANTHER" id="PTHR19965:SF35">
    <property type="entry name" value="RNA ANNEALING PROTEIN YRA1"/>
    <property type="match status" value="1"/>
</dbReference>
<name>A0A9P6W9L0_MAUEX</name>
<evidence type="ECO:0000256" key="2">
    <source>
        <dbReference type="PROSITE-ProRule" id="PRU00176"/>
    </source>
</evidence>
<sequence>MSNNLDKSLDEIIGKRPARATRDNKKGPRKAAKQVGNRRPTSGRGRNNKGPARVPTGAVSRILGQQLVKVNVEGLPRDIKQSAVREFFAGQVGGVQGVLLSYNERGQSTGMANITFKTAEYANRAVSRFNGAPIDNGKTRLRLNLIVDPSQAKQNLAERLTGLQGRVGRPDARNVGRNGRPLDRRQPRQQVRGPRNGPRNGPAPQKKKQQQKRERPAKKILEDLDKEMADYFDDAK</sequence>
<gene>
    <name evidence="5" type="ORF">C6P45_000223</name>
</gene>
<feature type="compositionally biased region" description="Basic and acidic residues" evidence="3">
    <location>
        <begin position="211"/>
        <end position="236"/>
    </location>
</feature>
<dbReference type="InterPro" id="IPR000504">
    <property type="entry name" value="RRM_dom"/>
</dbReference>
<evidence type="ECO:0000313" key="5">
    <source>
        <dbReference type="EMBL" id="KAG0666569.1"/>
    </source>
</evidence>
<dbReference type="Proteomes" id="UP000750334">
    <property type="component" value="Unassembled WGS sequence"/>
</dbReference>
<dbReference type="GO" id="GO:0003729">
    <property type="term" value="F:mRNA binding"/>
    <property type="evidence" value="ECO:0007669"/>
    <property type="project" value="TreeGrafter"/>
</dbReference>